<accession>A0A1Q3EP83</accession>
<dbReference type="InterPro" id="IPR056924">
    <property type="entry name" value="SH3_Tf2-1"/>
</dbReference>
<keyword evidence="2" id="KW-0548">Nucleotidyltransferase</keyword>
<reference evidence="2 3" key="1">
    <citation type="submission" date="2016-08" db="EMBL/GenBank/DDBJ databases">
        <authorList>
            <consortium name="Lentinula edodes genome sequencing consortium"/>
            <person name="Sakamoto Y."/>
            <person name="Nakade K."/>
            <person name="Sato S."/>
            <person name="Yoshida Y."/>
            <person name="Miyazaki K."/>
            <person name="Natsume S."/>
            <person name="Konno N."/>
        </authorList>
    </citation>
    <scope>NUCLEOTIDE SEQUENCE [LARGE SCALE GENOMIC DNA]</scope>
    <source>
        <strain evidence="2 3">NBRC 111202</strain>
    </source>
</reference>
<dbReference type="InterPro" id="IPR000953">
    <property type="entry name" value="Chromo/chromo_shadow_dom"/>
</dbReference>
<gene>
    <name evidence="2" type="ORF">LENED_011142</name>
</gene>
<dbReference type="SMART" id="SM00298">
    <property type="entry name" value="CHROMO"/>
    <property type="match status" value="1"/>
</dbReference>
<protein>
    <submittedName>
        <fullName evidence="2">Reverse transcriptase-RNase H-integrase</fullName>
    </submittedName>
</protein>
<sequence>MFQLRYGRSPRVLPPLKHDPSVVIPNASTDALAARSFLEQIALTVREARDNLTLAKVVQAYQADKHRGPCELFEEGDLVMLSTYHRREVFKKAGERRAAKFFARFDGPYEVIQAFPATSHYTLDMPNQPNAYPSFYVDQLKQFVPNKPELFPSCQQDIPEPTIIDGHEEFDIDRILDSRRRGRGWQFLVRWVDQPPSEDRWLSYSALHDCEALDDWVRNGGDGPAQLLNSVDLD</sequence>
<evidence type="ECO:0000313" key="2">
    <source>
        <dbReference type="EMBL" id="GAW09020.1"/>
    </source>
</evidence>
<name>A0A1Q3EP83_LENED</name>
<feature type="domain" description="Chromo" evidence="1">
    <location>
        <begin position="170"/>
        <end position="213"/>
    </location>
</feature>
<keyword evidence="3" id="KW-1185">Reference proteome</keyword>
<dbReference type="STRING" id="5353.A0A1Q3EP83"/>
<dbReference type="SUPFAM" id="SSF54160">
    <property type="entry name" value="Chromo domain-like"/>
    <property type="match status" value="1"/>
</dbReference>
<reference evidence="2 3" key="2">
    <citation type="submission" date="2017-02" db="EMBL/GenBank/DDBJ databases">
        <title>A genome survey and senescence transcriptome analysis in Lentinula edodes.</title>
        <authorList>
            <person name="Sakamoto Y."/>
            <person name="Nakade K."/>
            <person name="Sato S."/>
            <person name="Yoshida Y."/>
            <person name="Miyazaki K."/>
            <person name="Natsume S."/>
            <person name="Konno N."/>
        </authorList>
    </citation>
    <scope>NUCLEOTIDE SEQUENCE [LARGE SCALE GENOMIC DNA]</scope>
    <source>
        <strain evidence="2 3">NBRC 111202</strain>
    </source>
</reference>
<dbReference type="GO" id="GO:0003964">
    <property type="term" value="F:RNA-directed DNA polymerase activity"/>
    <property type="evidence" value="ECO:0007669"/>
    <property type="project" value="UniProtKB-KW"/>
</dbReference>
<dbReference type="InterPro" id="IPR016197">
    <property type="entry name" value="Chromo-like_dom_sf"/>
</dbReference>
<dbReference type="AlphaFoldDB" id="A0A1Q3EP83"/>
<dbReference type="Pfam" id="PF24626">
    <property type="entry name" value="SH3_Tf2-1"/>
    <property type="match status" value="1"/>
</dbReference>
<organism evidence="2 3">
    <name type="scientific">Lentinula edodes</name>
    <name type="common">Shiitake mushroom</name>
    <name type="synonym">Lentinus edodes</name>
    <dbReference type="NCBI Taxonomy" id="5353"/>
    <lineage>
        <taxon>Eukaryota</taxon>
        <taxon>Fungi</taxon>
        <taxon>Dikarya</taxon>
        <taxon>Basidiomycota</taxon>
        <taxon>Agaricomycotina</taxon>
        <taxon>Agaricomycetes</taxon>
        <taxon>Agaricomycetidae</taxon>
        <taxon>Agaricales</taxon>
        <taxon>Marasmiineae</taxon>
        <taxon>Omphalotaceae</taxon>
        <taxon>Lentinula</taxon>
    </lineage>
</organism>
<dbReference type="InterPro" id="IPR023780">
    <property type="entry name" value="Chromo_domain"/>
</dbReference>
<dbReference type="Pfam" id="PF00385">
    <property type="entry name" value="Chromo"/>
    <property type="match status" value="1"/>
</dbReference>
<evidence type="ECO:0000313" key="3">
    <source>
        <dbReference type="Proteomes" id="UP000188533"/>
    </source>
</evidence>
<dbReference type="Proteomes" id="UP000188533">
    <property type="component" value="Unassembled WGS sequence"/>
</dbReference>
<keyword evidence="2" id="KW-0808">Transferase</keyword>
<dbReference type="EMBL" id="BDGU01000947">
    <property type="protein sequence ID" value="GAW09020.1"/>
    <property type="molecule type" value="Genomic_DNA"/>
</dbReference>
<keyword evidence="2" id="KW-0695">RNA-directed DNA polymerase</keyword>
<dbReference type="Gene3D" id="2.40.50.40">
    <property type="match status" value="1"/>
</dbReference>
<proteinExistence type="predicted"/>
<evidence type="ECO:0000259" key="1">
    <source>
        <dbReference type="PROSITE" id="PS50013"/>
    </source>
</evidence>
<comment type="caution">
    <text evidence="2">The sequence shown here is derived from an EMBL/GenBank/DDBJ whole genome shotgun (WGS) entry which is preliminary data.</text>
</comment>
<dbReference type="PROSITE" id="PS50013">
    <property type="entry name" value="CHROMO_2"/>
    <property type="match status" value="1"/>
</dbReference>
<dbReference type="GO" id="GO:0006338">
    <property type="term" value="P:chromatin remodeling"/>
    <property type="evidence" value="ECO:0007669"/>
    <property type="project" value="UniProtKB-ARBA"/>
</dbReference>
<dbReference type="CDD" id="cd18970">
    <property type="entry name" value="CD_POL_like"/>
    <property type="match status" value="1"/>
</dbReference>